<organism evidence="2 3">
    <name type="scientific">Ectobacillus funiculus</name>
    <dbReference type="NCBI Taxonomy" id="137993"/>
    <lineage>
        <taxon>Bacteria</taxon>
        <taxon>Bacillati</taxon>
        <taxon>Bacillota</taxon>
        <taxon>Bacilli</taxon>
        <taxon>Bacillales</taxon>
        <taxon>Bacillaceae</taxon>
        <taxon>Ectobacillus</taxon>
    </lineage>
</organism>
<evidence type="ECO:0000313" key="3">
    <source>
        <dbReference type="Proteomes" id="UP001589609"/>
    </source>
</evidence>
<dbReference type="Proteomes" id="UP001589609">
    <property type="component" value="Unassembled WGS sequence"/>
</dbReference>
<feature type="region of interest" description="Disordered" evidence="1">
    <location>
        <begin position="60"/>
        <end position="80"/>
    </location>
</feature>
<gene>
    <name evidence="2" type="ORF">ACFFMS_25755</name>
</gene>
<evidence type="ECO:0000313" key="2">
    <source>
        <dbReference type="EMBL" id="MFB9761646.1"/>
    </source>
</evidence>
<evidence type="ECO:0000256" key="1">
    <source>
        <dbReference type="SAM" id="MobiDB-lite"/>
    </source>
</evidence>
<dbReference type="EMBL" id="JBHMAF010000196">
    <property type="protein sequence ID" value="MFB9761646.1"/>
    <property type="molecule type" value="Genomic_DNA"/>
</dbReference>
<comment type="caution">
    <text evidence="2">The sequence shown here is derived from an EMBL/GenBank/DDBJ whole genome shotgun (WGS) entry which is preliminary data.</text>
</comment>
<dbReference type="RefSeq" id="WP_129729835.1">
    <property type="nucleotide sequence ID" value="NZ_JAPCYI010000001.1"/>
</dbReference>
<proteinExistence type="predicted"/>
<dbReference type="Pfam" id="PF10676">
    <property type="entry name" value="gerPA"/>
    <property type="match status" value="1"/>
</dbReference>
<reference evidence="2 3" key="1">
    <citation type="submission" date="2024-09" db="EMBL/GenBank/DDBJ databases">
        <authorList>
            <person name="Sun Q."/>
            <person name="Mori K."/>
        </authorList>
    </citation>
    <scope>NUCLEOTIDE SEQUENCE [LARGE SCALE GENOMIC DNA]</scope>
    <source>
        <strain evidence="2 3">JCM 11201</strain>
    </source>
</reference>
<dbReference type="InterPro" id="IPR019618">
    <property type="entry name" value="Spore_germination_GerPA"/>
</dbReference>
<sequence>MPYAINVFNIKVNGVTQNGNIDIGPTVHNSHTANSKMMGACFTLGDLSFANSVMATGVNDSDISDQGQVANPSSPIATPL</sequence>
<keyword evidence="3" id="KW-1185">Reference proteome</keyword>
<name>A0ABV5WNK4_9BACI</name>
<accession>A0ABV5WNK4</accession>
<protein>
    <submittedName>
        <fullName evidence="2">Spore germination protein</fullName>
    </submittedName>
</protein>